<evidence type="ECO:0000256" key="2">
    <source>
        <dbReference type="ARBA" id="ARBA00004613"/>
    </source>
</evidence>
<dbReference type="PROSITE" id="PS00306">
    <property type="entry name" value="CASEIN_ALPHA_BETA"/>
    <property type="match status" value="1"/>
</dbReference>
<reference evidence="11" key="4">
    <citation type="submission" date="2025-08" db="UniProtKB">
        <authorList>
            <consortium name="Ensembl"/>
        </authorList>
    </citation>
    <scope>IDENTIFICATION</scope>
</reference>
<evidence type="ECO:0000256" key="10">
    <source>
        <dbReference type="SAM" id="SignalP"/>
    </source>
</evidence>
<evidence type="ECO:0000256" key="4">
    <source>
        <dbReference type="ARBA" id="ARBA00021479"/>
    </source>
</evidence>
<evidence type="ECO:0000256" key="8">
    <source>
        <dbReference type="ARBA" id="ARBA00022743"/>
    </source>
</evidence>
<dbReference type="InterPro" id="IPR026999">
    <property type="entry name" value="Alpha-s1_casein"/>
</dbReference>
<reference evidence="11 12" key="1">
    <citation type="journal article" date="2015" name="Annu Rev Anim Biosci">
        <title>The Genome 10K Project: a way forward.</title>
        <authorList>
            <person name="Koepfli K.P."/>
            <person name="Paten B."/>
            <person name="O'Brien S.J."/>
            <person name="Koepfli K.P."/>
            <person name="Paten B."/>
            <person name="Antunes A."/>
            <person name="Belov K."/>
            <person name="Bustamante C."/>
            <person name="Castoe T.A."/>
            <person name="Clawson H."/>
            <person name="Crawford A.J."/>
            <person name="Diekhans M."/>
            <person name="Distel D."/>
            <person name="Durbin R."/>
            <person name="Earl D."/>
            <person name="Fujita M.K."/>
            <person name="Gamble T."/>
            <person name="Georges A."/>
            <person name="Gemmell N."/>
            <person name="Gilbert M.T."/>
            <person name="Graves J.M."/>
            <person name="Green R.E."/>
            <person name="Hickey G."/>
            <person name="Jarvis E.D."/>
            <person name="Johnson W."/>
            <person name="Komissarov A."/>
            <person name="Korf I."/>
            <person name="Kuhn R."/>
            <person name="Larkin D.M."/>
            <person name="Lewin H."/>
            <person name="Lopez J.V."/>
            <person name="Ma J."/>
            <person name="Marques-Bonet T."/>
            <person name="Miller W."/>
            <person name="Murphy R."/>
            <person name="Pevzner P."/>
            <person name="Shapiro B."/>
            <person name="Steiner C."/>
            <person name="Tamazian G."/>
            <person name="Venkatesh B."/>
            <person name="Wang J."/>
            <person name="Wayne R."/>
            <person name="Wiley E."/>
            <person name="Yang H."/>
            <person name="Zhang G."/>
            <person name="Haussler D."/>
            <person name="Ryder O."/>
            <person name="O'Brien S.J."/>
        </authorList>
    </citation>
    <scope>NUCLEOTIDE SEQUENCE</scope>
</reference>
<dbReference type="AlphaFoldDB" id="A0A671FDZ3"/>
<dbReference type="GeneTree" id="ENSGT00390000017378"/>
<evidence type="ECO:0000256" key="7">
    <source>
        <dbReference type="ARBA" id="ARBA00022729"/>
    </source>
</evidence>
<evidence type="ECO:0000256" key="3">
    <source>
        <dbReference type="ARBA" id="ARBA00010179"/>
    </source>
</evidence>
<dbReference type="FunCoup" id="A0A671FDZ3">
    <property type="interactions" value="5"/>
</dbReference>
<dbReference type="Proteomes" id="UP000472240">
    <property type="component" value="Chromosome 5"/>
</dbReference>
<evidence type="ECO:0000256" key="5">
    <source>
        <dbReference type="ARBA" id="ARBA00022525"/>
    </source>
</evidence>
<feature type="chain" id="PRO_5025370395" description="Alpha-S1-casein" evidence="10">
    <location>
        <begin position="16"/>
        <end position="169"/>
    </location>
</feature>
<keyword evidence="6" id="KW-0597">Phosphoprotein</keyword>
<gene>
    <name evidence="11" type="primary">CSN1S1</name>
</gene>
<keyword evidence="8" id="KW-0494">Milk protein</keyword>
<dbReference type="Ensembl" id="ENSRFET00010025972.1">
    <property type="protein sequence ID" value="ENSRFEP00010023881.1"/>
    <property type="gene ID" value="ENSRFEG00010015806.1"/>
</dbReference>
<evidence type="ECO:0000313" key="12">
    <source>
        <dbReference type="Proteomes" id="UP000472240"/>
    </source>
</evidence>
<dbReference type="InterPro" id="IPR031305">
    <property type="entry name" value="Casein_CS"/>
</dbReference>
<protein>
    <recommendedName>
        <fullName evidence="4">Alpha-S1-casein</fullName>
    </recommendedName>
</protein>
<dbReference type="InParanoid" id="A0A671FDZ3"/>
<accession>A0A671FDZ3</accession>
<dbReference type="GO" id="GO:1903494">
    <property type="term" value="P:response to dehydroepiandrosterone"/>
    <property type="evidence" value="ECO:0007669"/>
    <property type="project" value="TreeGrafter"/>
</dbReference>
<dbReference type="OMA" id="AYLPAPW"/>
<dbReference type="PANTHER" id="PTHR10240">
    <property type="entry name" value="ALPHA-S1-CASEIN"/>
    <property type="match status" value="1"/>
</dbReference>
<reference evidence="11 12" key="2">
    <citation type="journal article" date="2018" name="Annu Rev Anim Biosci">
        <title>Bat Biology, Genomes, and the Bat1K Project: To Generate Chromosome-Level Genomes for All Living Bat Species.</title>
        <authorList>
            <person name="Teeling E.C."/>
            <person name="Vernes S.C."/>
            <person name="Davalos L.M."/>
            <person name="Ray D.A."/>
            <person name="Gilbert M.T.P."/>
            <person name="Myers E."/>
        </authorList>
    </citation>
    <scope>NUCLEOTIDE SEQUENCE</scope>
</reference>
<dbReference type="PANTHER" id="PTHR10240:SF0">
    <property type="entry name" value="ALPHA-S1-CASEIN"/>
    <property type="match status" value="1"/>
</dbReference>
<comment type="similarity">
    <text evidence="3">Belongs to the alpha-casein family.</text>
</comment>
<comment type="function">
    <text evidence="1">Important role in the capacity of milk to transport calcium phosphate.</text>
</comment>
<dbReference type="GO" id="GO:0032355">
    <property type="term" value="P:response to estradiol"/>
    <property type="evidence" value="ECO:0007669"/>
    <property type="project" value="TreeGrafter"/>
</dbReference>
<evidence type="ECO:0000313" key="11">
    <source>
        <dbReference type="Ensembl" id="ENSRFEP00010023881.1"/>
    </source>
</evidence>
<sequence>MKLFIFTCLVAVALAKPNLPLRHSELIQNEQDSVEPITRKIREEYINELNKRELLTENQSDELKDTNGSTKYIMNDPEQKIASSSSSSEEQLNKYNQLQLEAVHDQEQVPRANEYNRIQLPFQQRGAYPYAAWYYPSQIMQYIPYSPFYDINKPIASENDEKTDIMPEW</sequence>
<reference evidence="11" key="5">
    <citation type="submission" date="2025-09" db="UniProtKB">
        <authorList>
            <consortium name="Ensembl"/>
        </authorList>
    </citation>
    <scope>IDENTIFICATION</scope>
</reference>
<dbReference type="GO" id="GO:0032570">
    <property type="term" value="P:response to progesterone"/>
    <property type="evidence" value="ECO:0007669"/>
    <property type="project" value="TreeGrafter"/>
</dbReference>
<organism evidence="11 12">
    <name type="scientific">Rhinolophus ferrumequinum</name>
    <name type="common">Greater horseshoe bat</name>
    <dbReference type="NCBI Taxonomy" id="59479"/>
    <lineage>
        <taxon>Eukaryota</taxon>
        <taxon>Metazoa</taxon>
        <taxon>Chordata</taxon>
        <taxon>Craniata</taxon>
        <taxon>Vertebrata</taxon>
        <taxon>Euteleostomi</taxon>
        <taxon>Mammalia</taxon>
        <taxon>Eutheria</taxon>
        <taxon>Laurasiatheria</taxon>
        <taxon>Chiroptera</taxon>
        <taxon>Yinpterochiroptera</taxon>
        <taxon>Rhinolophoidea</taxon>
        <taxon>Rhinolophidae</taxon>
        <taxon>Rhinolophinae</taxon>
        <taxon>Rhinolophus</taxon>
    </lineage>
</organism>
<evidence type="ECO:0000256" key="9">
    <source>
        <dbReference type="SAM" id="MobiDB-lite"/>
    </source>
</evidence>
<keyword evidence="5" id="KW-0964">Secreted</keyword>
<name>A0A671FDZ3_RHIFE</name>
<dbReference type="GO" id="GO:0005615">
    <property type="term" value="C:extracellular space"/>
    <property type="evidence" value="ECO:0007669"/>
    <property type="project" value="TreeGrafter"/>
</dbReference>
<evidence type="ECO:0000256" key="1">
    <source>
        <dbReference type="ARBA" id="ARBA00003383"/>
    </source>
</evidence>
<feature type="signal peptide" evidence="10">
    <location>
        <begin position="1"/>
        <end position="15"/>
    </location>
</feature>
<comment type="subcellular location">
    <subcellularLocation>
        <location evidence="2">Secreted</location>
    </subcellularLocation>
</comment>
<reference evidence="12" key="3">
    <citation type="submission" date="2018-12" db="EMBL/GenBank/DDBJ databases">
        <title>G10K-VGP greater horseshoe bat female genome, primary haplotype.</title>
        <authorList>
            <person name="Teeling E."/>
            <person name="Myers G."/>
            <person name="Vernes S."/>
            <person name="Pippel M."/>
            <person name="Winkler S."/>
            <person name="Fedrigo O."/>
            <person name="Rhie A."/>
            <person name="Koren S."/>
            <person name="Phillippy A."/>
            <person name="Lewin H."/>
            <person name="Damas J."/>
            <person name="Howe K."/>
            <person name="Mountcastle J."/>
            <person name="Jarvis E.D."/>
        </authorList>
    </citation>
    <scope>NUCLEOTIDE SEQUENCE [LARGE SCALE GENOMIC DNA]</scope>
</reference>
<dbReference type="GO" id="GO:1903496">
    <property type="term" value="P:response to 11-deoxycorticosterone"/>
    <property type="evidence" value="ECO:0007669"/>
    <property type="project" value="TreeGrafter"/>
</dbReference>
<evidence type="ECO:0000256" key="6">
    <source>
        <dbReference type="ARBA" id="ARBA00022553"/>
    </source>
</evidence>
<proteinExistence type="inferred from homology"/>
<feature type="region of interest" description="Disordered" evidence="9">
    <location>
        <begin position="57"/>
        <end position="88"/>
    </location>
</feature>
<keyword evidence="7 10" id="KW-0732">Signal</keyword>
<keyword evidence="12" id="KW-1185">Reference proteome</keyword>